<proteinExistence type="predicted"/>
<organism evidence="1 2">
    <name type="scientific">Allokutzneria albata</name>
    <name type="common">Kibdelosporangium albatum</name>
    <dbReference type="NCBI Taxonomy" id="211114"/>
    <lineage>
        <taxon>Bacteria</taxon>
        <taxon>Bacillati</taxon>
        <taxon>Actinomycetota</taxon>
        <taxon>Actinomycetes</taxon>
        <taxon>Pseudonocardiales</taxon>
        <taxon>Pseudonocardiaceae</taxon>
        <taxon>Allokutzneria</taxon>
    </lineage>
</organism>
<protein>
    <submittedName>
        <fullName evidence="1">Uncharacterized protein</fullName>
    </submittedName>
</protein>
<gene>
    <name evidence="1" type="ORF">SAMN04489726_2677</name>
</gene>
<sequence length="191" mass="20453">MISWPQVSSVRARARGAGDKGMLVAQGKDEVASLAHLLEVDDDAEALLCMCWGDLEFVVHGAATEVLVLHLDGSLASGQHGQLPLVRREELVQWLVSRRLVSPAGSPLDSAFWGLAPNVDFVLPGSDPAQVAGKFARAFWTVRTVAPASYEIIGEWAHLLVDDRGLSGVAVPGKLPRLREVLDELGLACEA</sequence>
<accession>A0A1G9UWV4</accession>
<name>A0A1G9UWV4_ALLAB</name>
<evidence type="ECO:0000313" key="2">
    <source>
        <dbReference type="Proteomes" id="UP000183376"/>
    </source>
</evidence>
<dbReference type="Proteomes" id="UP000183376">
    <property type="component" value="Chromosome I"/>
</dbReference>
<dbReference type="AlphaFoldDB" id="A0A1G9UWV4"/>
<reference evidence="1 2" key="1">
    <citation type="submission" date="2016-10" db="EMBL/GenBank/DDBJ databases">
        <authorList>
            <person name="de Groot N.N."/>
        </authorList>
    </citation>
    <scope>NUCLEOTIDE SEQUENCE [LARGE SCALE GENOMIC DNA]</scope>
    <source>
        <strain evidence="1 2">DSM 44149</strain>
    </source>
</reference>
<dbReference type="EMBL" id="LT629701">
    <property type="protein sequence ID" value="SDM64336.1"/>
    <property type="molecule type" value="Genomic_DNA"/>
</dbReference>
<evidence type="ECO:0000313" key="1">
    <source>
        <dbReference type="EMBL" id="SDM64336.1"/>
    </source>
</evidence>
<dbReference type="STRING" id="211114.SAMN04489726_2677"/>
<keyword evidence="2" id="KW-1185">Reference proteome</keyword>